<evidence type="ECO:0000313" key="2">
    <source>
        <dbReference type="EMBL" id="AFM04358.1"/>
    </source>
</evidence>
<evidence type="ECO:0000313" key="3">
    <source>
        <dbReference type="Proteomes" id="UP000006054"/>
    </source>
</evidence>
<dbReference type="Proteomes" id="UP000006054">
    <property type="component" value="Chromosome"/>
</dbReference>
<dbReference type="RefSeq" id="WP_014797809.1">
    <property type="nucleotide sequence ID" value="NC_018018.1"/>
</dbReference>
<evidence type="ECO:0000256" key="1">
    <source>
        <dbReference type="SAM" id="SignalP"/>
    </source>
</evidence>
<feature type="signal peptide" evidence="1">
    <location>
        <begin position="1"/>
        <end position="25"/>
    </location>
</feature>
<sequence precursor="true">MKFNWKNRVLLVALLACTFSLWSCEGDDEVNPDAVISALVDGAPWNASSLSSGIKTGDNISLTAASSNGRTFVISFKAEVGTQPLNASVDSSGVNLVPSILYRTLPIGGSTFVSNACASNDGGQIVITSIDTTNKTVTGTFNTKSCSLNSSVEITQGVINNAKYN</sequence>
<accession>I4AK73</accession>
<feature type="chain" id="PRO_5003685483" description="Lipocalin-like domain-containing protein" evidence="1">
    <location>
        <begin position="26"/>
        <end position="165"/>
    </location>
</feature>
<dbReference type="OrthoDB" id="1399177at2"/>
<keyword evidence="3" id="KW-1185">Reference proteome</keyword>
<name>I4AK73_BERLS</name>
<gene>
    <name evidence="2" type="ordered locus">Fleli_1973</name>
</gene>
<dbReference type="EMBL" id="CP003345">
    <property type="protein sequence ID" value="AFM04358.1"/>
    <property type="molecule type" value="Genomic_DNA"/>
</dbReference>
<evidence type="ECO:0008006" key="4">
    <source>
        <dbReference type="Google" id="ProtNLM"/>
    </source>
</evidence>
<dbReference type="HOGENOM" id="CLU_1608414_0_0_10"/>
<keyword evidence="1" id="KW-0732">Signal</keyword>
<dbReference type="Pfam" id="PF19765">
    <property type="entry name" value="DUF6252"/>
    <property type="match status" value="1"/>
</dbReference>
<protein>
    <recommendedName>
        <fullName evidence="4">Lipocalin-like domain-containing protein</fullName>
    </recommendedName>
</protein>
<dbReference type="KEGG" id="fli:Fleli_1973"/>
<reference evidence="3" key="1">
    <citation type="submission" date="2012-06" db="EMBL/GenBank/DDBJ databases">
        <title>The complete genome of Flexibacter litoralis DSM 6794.</title>
        <authorList>
            <person name="Lucas S."/>
            <person name="Copeland A."/>
            <person name="Lapidus A."/>
            <person name="Glavina del Rio T."/>
            <person name="Dalin E."/>
            <person name="Tice H."/>
            <person name="Bruce D."/>
            <person name="Goodwin L."/>
            <person name="Pitluck S."/>
            <person name="Peters L."/>
            <person name="Ovchinnikova G."/>
            <person name="Lu M."/>
            <person name="Kyrpides N."/>
            <person name="Mavromatis K."/>
            <person name="Ivanova N."/>
            <person name="Brettin T."/>
            <person name="Detter J.C."/>
            <person name="Han C."/>
            <person name="Larimer F."/>
            <person name="Land M."/>
            <person name="Hauser L."/>
            <person name="Markowitz V."/>
            <person name="Cheng J.-F."/>
            <person name="Hugenholtz P."/>
            <person name="Woyke T."/>
            <person name="Wu D."/>
            <person name="Spring S."/>
            <person name="Lang E."/>
            <person name="Kopitz M."/>
            <person name="Brambilla E."/>
            <person name="Klenk H.-P."/>
            <person name="Eisen J.A."/>
        </authorList>
    </citation>
    <scope>NUCLEOTIDE SEQUENCE [LARGE SCALE GENOMIC DNA]</scope>
    <source>
        <strain evidence="3">ATCC 23117 / DSM 6794 / NBRC 15988 / NCIMB 1366 / Sio-4</strain>
    </source>
</reference>
<dbReference type="InterPro" id="IPR046219">
    <property type="entry name" value="DUF6252"/>
</dbReference>
<proteinExistence type="predicted"/>
<organism evidence="2 3">
    <name type="scientific">Bernardetia litoralis (strain ATCC 23117 / DSM 6794 / NBRC 15988 / NCIMB 1366 / Fx l1 / Sio-4)</name>
    <name type="common">Flexibacter litoralis</name>
    <dbReference type="NCBI Taxonomy" id="880071"/>
    <lineage>
        <taxon>Bacteria</taxon>
        <taxon>Pseudomonadati</taxon>
        <taxon>Bacteroidota</taxon>
        <taxon>Cytophagia</taxon>
        <taxon>Cytophagales</taxon>
        <taxon>Bernardetiaceae</taxon>
        <taxon>Bernardetia</taxon>
    </lineage>
</organism>
<dbReference type="AlphaFoldDB" id="I4AK73"/>